<gene>
    <name evidence="1" type="ORF">E6C27_scaffold84G001110</name>
</gene>
<comment type="caution">
    <text evidence="1">The sequence shown here is derived from an EMBL/GenBank/DDBJ whole genome shotgun (WGS) entry which is preliminary data.</text>
</comment>
<evidence type="ECO:0000313" key="1">
    <source>
        <dbReference type="EMBL" id="KAA0039024.1"/>
    </source>
</evidence>
<organism evidence="1 2">
    <name type="scientific">Cucumis melo var. makuwa</name>
    <name type="common">Oriental melon</name>
    <dbReference type="NCBI Taxonomy" id="1194695"/>
    <lineage>
        <taxon>Eukaryota</taxon>
        <taxon>Viridiplantae</taxon>
        <taxon>Streptophyta</taxon>
        <taxon>Embryophyta</taxon>
        <taxon>Tracheophyta</taxon>
        <taxon>Spermatophyta</taxon>
        <taxon>Magnoliopsida</taxon>
        <taxon>eudicotyledons</taxon>
        <taxon>Gunneridae</taxon>
        <taxon>Pentapetalae</taxon>
        <taxon>rosids</taxon>
        <taxon>fabids</taxon>
        <taxon>Cucurbitales</taxon>
        <taxon>Cucurbitaceae</taxon>
        <taxon>Benincaseae</taxon>
        <taxon>Cucumis</taxon>
    </lineage>
</organism>
<dbReference type="Proteomes" id="UP000321393">
    <property type="component" value="Unassembled WGS sequence"/>
</dbReference>
<reference evidence="1 2" key="1">
    <citation type="submission" date="2019-08" db="EMBL/GenBank/DDBJ databases">
        <title>Draft genome sequences of two oriental melons (Cucumis melo L. var makuwa).</title>
        <authorList>
            <person name="Kwon S.-Y."/>
        </authorList>
    </citation>
    <scope>NUCLEOTIDE SEQUENCE [LARGE SCALE GENOMIC DNA]</scope>
    <source>
        <strain evidence="2">cv. SW 3</strain>
        <tissue evidence="1">Leaf</tissue>
    </source>
</reference>
<sequence>MKFTILVLESHPFRLGRRDVRVWSPNPLEGFSCKSFLQRMVNPSLAGELVFSLVWRVKVSRKTFDISYACHRDVRVMIEKLLFNPPLEEGCHFLCRSSVCGLRFREFTVVASFFSLIEGFDFRLERRDVQVLCLESPAWPRELNG</sequence>
<proteinExistence type="predicted"/>
<name>A0A5A7T6A8_CUCMM</name>
<dbReference type="EMBL" id="SSTE01018486">
    <property type="protein sequence ID" value="KAA0039024.1"/>
    <property type="molecule type" value="Genomic_DNA"/>
</dbReference>
<dbReference type="AlphaFoldDB" id="A0A5A7T6A8"/>
<protein>
    <submittedName>
        <fullName evidence="1">Uncharacterized protein</fullName>
    </submittedName>
</protein>
<accession>A0A5A7T6A8</accession>
<evidence type="ECO:0000313" key="2">
    <source>
        <dbReference type="Proteomes" id="UP000321393"/>
    </source>
</evidence>